<name>A0A7T0LKC8_9ACTO</name>
<dbReference type="InterPro" id="IPR002018">
    <property type="entry name" value="CarbesteraseB"/>
</dbReference>
<keyword evidence="2 3" id="KW-0378">Hydrolase</keyword>
<evidence type="ECO:0000313" key="7">
    <source>
        <dbReference type="Proteomes" id="UP000594637"/>
    </source>
</evidence>
<dbReference type="AlphaFoldDB" id="A0A7T0LKC8"/>
<evidence type="ECO:0000256" key="3">
    <source>
        <dbReference type="RuleBase" id="RU361235"/>
    </source>
</evidence>
<reference evidence="6 7" key="1">
    <citation type="submission" date="2020-11" db="EMBL/GenBank/DDBJ databases">
        <title>Actinomyces sp. ZJ750.</title>
        <authorList>
            <person name="Zhou J."/>
        </authorList>
    </citation>
    <scope>NUCLEOTIDE SEQUENCE [LARGE SCALE GENOMIC DNA]</scope>
    <source>
        <strain evidence="6 7">ZJ750</strain>
    </source>
</reference>
<proteinExistence type="inferred from homology"/>
<gene>
    <name evidence="6" type="ORF">ID810_11270</name>
</gene>
<protein>
    <recommendedName>
        <fullName evidence="3">Carboxylic ester hydrolase</fullName>
        <ecNumber evidence="3">3.1.1.-</ecNumber>
    </recommendedName>
</protein>
<dbReference type="GO" id="GO:0016787">
    <property type="term" value="F:hydrolase activity"/>
    <property type="evidence" value="ECO:0007669"/>
    <property type="project" value="UniProtKB-KW"/>
</dbReference>
<dbReference type="EMBL" id="CP063989">
    <property type="protein sequence ID" value="QPL05280.1"/>
    <property type="molecule type" value="Genomic_DNA"/>
</dbReference>
<keyword evidence="7" id="KW-1185">Reference proteome</keyword>
<evidence type="ECO:0000313" key="6">
    <source>
        <dbReference type="EMBL" id="QPL05280.1"/>
    </source>
</evidence>
<dbReference type="InterPro" id="IPR050309">
    <property type="entry name" value="Type-B_Carboxylest/Lipase"/>
</dbReference>
<feature type="region of interest" description="Disordered" evidence="4">
    <location>
        <begin position="1"/>
        <end position="27"/>
    </location>
</feature>
<sequence>MTSSARPTSAVGPTGHVASTPIAVPTGQAGPVVVAPAGAVRGVWRTVPSATGRAGAHPRSAAFYAIPYAEDPVGDLRLLAPVRRAVWTGVRDAVVPGPTPQRRPFGETTAIPEPSVPGRGVLNLNVFTPAPGAPGTPEGPEAPLPVLVWIHGGGFYAGSPSSPYYDGAAFNRDGVVTVSVSYRLGFDGFGWVPDSDAPVNRGTRDQVTALEWVRENIAAFGGDPGRVTVAGQSAGGASAMSLLSVPRARGLVHGLICESGGTTAATVADARTVAERGAQIAGIAPTLAGWRSLTEEQVLDTAAALGREFPLFDISLDLSRFTHLPDKMSRTFMPVVDGEVITTSTFEAVRHGHSADLPLLTGGVRHEMTGLGPVLADEIGGHSARDLLTEAGLAPELIDCFYAEYPELAHSEPLLVGQVISNGLFHLPMLQWTRLRGEDPLAAGRTWLYDFSWPSTLPAPAGGLAGHCMEVPFVFDCLAHPHADGVQGPGRPQSLADRVHADWVAFIRDGDPGWQPWAADGVGRVYGPAEDRGGWVDREVYALELAMLAADTEH</sequence>
<dbReference type="InterPro" id="IPR029058">
    <property type="entry name" value="AB_hydrolase_fold"/>
</dbReference>
<dbReference type="SUPFAM" id="SSF53474">
    <property type="entry name" value="alpha/beta-Hydrolases"/>
    <property type="match status" value="1"/>
</dbReference>
<dbReference type="Proteomes" id="UP000594637">
    <property type="component" value="Chromosome"/>
</dbReference>
<evidence type="ECO:0000256" key="1">
    <source>
        <dbReference type="ARBA" id="ARBA00005964"/>
    </source>
</evidence>
<dbReference type="EC" id="3.1.1.-" evidence="3"/>
<dbReference type="Gene3D" id="3.40.50.1820">
    <property type="entry name" value="alpha/beta hydrolase"/>
    <property type="match status" value="1"/>
</dbReference>
<evidence type="ECO:0000256" key="2">
    <source>
        <dbReference type="ARBA" id="ARBA00022801"/>
    </source>
</evidence>
<accession>A0A7T0LKC8</accession>
<dbReference type="PROSITE" id="PS00122">
    <property type="entry name" value="CARBOXYLESTERASE_B_1"/>
    <property type="match status" value="1"/>
</dbReference>
<feature type="domain" description="Carboxylesterase type B" evidence="5">
    <location>
        <begin position="31"/>
        <end position="513"/>
    </location>
</feature>
<dbReference type="RefSeq" id="WP_166858371.1">
    <property type="nucleotide sequence ID" value="NZ_CP063989.1"/>
</dbReference>
<dbReference type="InterPro" id="IPR019826">
    <property type="entry name" value="Carboxylesterase_B_AS"/>
</dbReference>
<evidence type="ECO:0000256" key="4">
    <source>
        <dbReference type="SAM" id="MobiDB-lite"/>
    </source>
</evidence>
<dbReference type="PANTHER" id="PTHR11559">
    <property type="entry name" value="CARBOXYLESTERASE"/>
    <property type="match status" value="1"/>
</dbReference>
<dbReference type="Pfam" id="PF00135">
    <property type="entry name" value="COesterase"/>
    <property type="match status" value="1"/>
</dbReference>
<dbReference type="KEGG" id="arep:ID810_11270"/>
<organism evidence="6 7">
    <name type="scientific">Actinomyces respiraculi</name>
    <dbReference type="NCBI Taxonomy" id="2744574"/>
    <lineage>
        <taxon>Bacteria</taxon>
        <taxon>Bacillati</taxon>
        <taxon>Actinomycetota</taxon>
        <taxon>Actinomycetes</taxon>
        <taxon>Actinomycetales</taxon>
        <taxon>Actinomycetaceae</taxon>
        <taxon>Actinomyces</taxon>
    </lineage>
</organism>
<comment type="similarity">
    <text evidence="1 3">Belongs to the type-B carboxylesterase/lipase family.</text>
</comment>
<evidence type="ECO:0000259" key="5">
    <source>
        <dbReference type="Pfam" id="PF00135"/>
    </source>
</evidence>